<evidence type="ECO:0000256" key="3">
    <source>
        <dbReference type="ARBA" id="ARBA00010617"/>
    </source>
</evidence>
<dbReference type="AlphaFoldDB" id="A0A8H5BJ79"/>
<dbReference type="SUPFAM" id="SSF48264">
    <property type="entry name" value="Cytochrome P450"/>
    <property type="match status" value="1"/>
</dbReference>
<proteinExistence type="inferred from homology"/>
<evidence type="ECO:0000313" key="10">
    <source>
        <dbReference type="EMBL" id="KAF5324171.1"/>
    </source>
</evidence>
<keyword evidence="7 9" id="KW-0408">Iron</keyword>
<dbReference type="CDD" id="cd11065">
    <property type="entry name" value="CYP64-like"/>
    <property type="match status" value="1"/>
</dbReference>
<dbReference type="GO" id="GO:0016705">
    <property type="term" value="F:oxidoreductase activity, acting on paired donors, with incorporation or reduction of molecular oxygen"/>
    <property type="evidence" value="ECO:0007669"/>
    <property type="project" value="InterPro"/>
</dbReference>
<dbReference type="PRINTS" id="PR00463">
    <property type="entry name" value="EP450I"/>
</dbReference>
<evidence type="ECO:0008006" key="12">
    <source>
        <dbReference type="Google" id="ProtNLM"/>
    </source>
</evidence>
<keyword evidence="6" id="KW-0560">Oxidoreductase</keyword>
<evidence type="ECO:0000256" key="6">
    <source>
        <dbReference type="ARBA" id="ARBA00023002"/>
    </source>
</evidence>
<dbReference type="GO" id="GO:0004497">
    <property type="term" value="F:monooxygenase activity"/>
    <property type="evidence" value="ECO:0007669"/>
    <property type="project" value="UniProtKB-KW"/>
</dbReference>
<comment type="caution">
    <text evidence="10">The sequence shown here is derived from an EMBL/GenBank/DDBJ whole genome shotgun (WGS) entry which is preliminary data.</text>
</comment>
<evidence type="ECO:0000256" key="8">
    <source>
        <dbReference type="ARBA" id="ARBA00023033"/>
    </source>
</evidence>
<accession>A0A8H5BJ79</accession>
<dbReference type="PANTHER" id="PTHR46300">
    <property type="entry name" value="P450, PUTATIVE (EUROFUNG)-RELATED-RELATED"/>
    <property type="match status" value="1"/>
</dbReference>
<organism evidence="10 11">
    <name type="scientific">Psilocybe cf. subviscida</name>
    <dbReference type="NCBI Taxonomy" id="2480587"/>
    <lineage>
        <taxon>Eukaryota</taxon>
        <taxon>Fungi</taxon>
        <taxon>Dikarya</taxon>
        <taxon>Basidiomycota</taxon>
        <taxon>Agaricomycotina</taxon>
        <taxon>Agaricomycetes</taxon>
        <taxon>Agaricomycetidae</taxon>
        <taxon>Agaricales</taxon>
        <taxon>Agaricineae</taxon>
        <taxon>Strophariaceae</taxon>
        <taxon>Psilocybe</taxon>
    </lineage>
</organism>
<dbReference type="OrthoDB" id="2789670at2759"/>
<comment type="similarity">
    <text evidence="3">Belongs to the cytochrome P450 family.</text>
</comment>
<dbReference type="InterPro" id="IPR050364">
    <property type="entry name" value="Cytochrome_P450_fung"/>
</dbReference>
<keyword evidence="11" id="KW-1185">Reference proteome</keyword>
<dbReference type="InterPro" id="IPR036396">
    <property type="entry name" value="Cyt_P450_sf"/>
</dbReference>
<evidence type="ECO:0000256" key="1">
    <source>
        <dbReference type="ARBA" id="ARBA00001971"/>
    </source>
</evidence>
<keyword evidence="4 9" id="KW-0349">Heme</keyword>
<evidence type="ECO:0000256" key="7">
    <source>
        <dbReference type="ARBA" id="ARBA00023004"/>
    </source>
</evidence>
<protein>
    <recommendedName>
        <fullName evidence="12">Cytochrome P450</fullName>
    </recommendedName>
</protein>
<sequence>MPTMGMPKIDIMVAASAFGLTLALYIKDRYERASLESPLPLPPGPKGLPVIGNLKDLPDRLEWETYHKWCKEYNSDIISLNFAGTQVIVVDTSEVATELLERRSSLYSGRARMPMINELMGFEFDFGFMDYGDRWRRHRRLMHNSFHPVAARSFRPHLLRITRNLLNRVLESPEGIIPNVRLMAGETIMSIIYGLQISSPDDDYLKIAEEGVAGLVVAGIPGAFLVDTFPWLKHVPSWMPGAGFQKKAEAWYKCARRMIEDPYNATKKNIADHASPPCYVSMSLEKLDEKQASAGYVEQDIQDTAGAMYAAGSDTTLSVVLSSVLALLKHPECLRKAQEELDRVLKPGHLPDFDDEESLPYITAIVKETLRWRDVVPIAIPHTLIAEDEYNGYRLPKGSVIIPNAWAMLHDEKVYPDPFTFNPDRFIKDGKIDKSVRDPAHACWGFGRRICPARYMAYSAVWVAVASLLTVFNIEHAVDEHGNPLDTAEEYTTGLVCAPKFFNSKLTPRSKEAEALIRSSVNEEIF</sequence>
<evidence type="ECO:0000313" key="11">
    <source>
        <dbReference type="Proteomes" id="UP000567179"/>
    </source>
</evidence>
<evidence type="ECO:0000256" key="4">
    <source>
        <dbReference type="ARBA" id="ARBA00022617"/>
    </source>
</evidence>
<dbReference type="Gene3D" id="1.10.630.10">
    <property type="entry name" value="Cytochrome P450"/>
    <property type="match status" value="1"/>
</dbReference>
<evidence type="ECO:0000256" key="5">
    <source>
        <dbReference type="ARBA" id="ARBA00022723"/>
    </source>
</evidence>
<dbReference type="PANTHER" id="PTHR46300:SF7">
    <property type="entry name" value="P450, PUTATIVE (EUROFUNG)-RELATED"/>
    <property type="match status" value="1"/>
</dbReference>
<evidence type="ECO:0000256" key="2">
    <source>
        <dbReference type="ARBA" id="ARBA00005179"/>
    </source>
</evidence>
<reference evidence="10 11" key="1">
    <citation type="journal article" date="2020" name="ISME J.">
        <title>Uncovering the hidden diversity of litter-decomposition mechanisms in mushroom-forming fungi.</title>
        <authorList>
            <person name="Floudas D."/>
            <person name="Bentzer J."/>
            <person name="Ahren D."/>
            <person name="Johansson T."/>
            <person name="Persson P."/>
            <person name="Tunlid A."/>
        </authorList>
    </citation>
    <scope>NUCLEOTIDE SEQUENCE [LARGE SCALE GENOMIC DNA]</scope>
    <source>
        <strain evidence="10 11">CBS 101986</strain>
    </source>
</reference>
<dbReference type="InterPro" id="IPR001128">
    <property type="entry name" value="Cyt_P450"/>
</dbReference>
<dbReference type="GO" id="GO:0020037">
    <property type="term" value="F:heme binding"/>
    <property type="evidence" value="ECO:0007669"/>
    <property type="project" value="InterPro"/>
</dbReference>
<comment type="cofactor">
    <cofactor evidence="1 9">
        <name>heme</name>
        <dbReference type="ChEBI" id="CHEBI:30413"/>
    </cofactor>
</comment>
<keyword evidence="5 9" id="KW-0479">Metal-binding</keyword>
<gene>
    <name evidence="10" type="ORF">D9619_011321</name>
</gene>
<dbReference type="InterPro" id="IPR002401">
    <property type="entry name" value="Cyt_P450_E_grp-I"/>
</dbReference>
<dbReference type="Pfam" id="PF00067">
    <property type="entry name" value="p450"/>
    <property type="match status" value="1"/>
</dbReference>
<dbReference type="GO" id="GO:0005506">
    <property type="term" value="F:iron ion binding"/>
    <property type="evidence" value="ECO:0007669"/>
    <property type="project" value="InterPro"/>
</dbReference>
<comment type="pathway">
    <text evidence="2">Secondary metabolite biosynthesis.</text>
</comment>
<name>A0A8H5BJ79_9AGAR</name>
<feature type="binding site" description="axial binding residue" evidence="9">
    <location>
        <position position="451"/>
    </location>
    <ligand>
        <name>heme</name>
        <dbReference type="ChEBI" id="CHEBI:30413"/>
    </ligand>
    <ligandPart>
        <name>Fe</name>
        <dbReference type="ChEBI" id="CHEBI:18248"/>
    </ligandPart>
</feature>
<dbReference type="Proteomes" id="UP000567179">
    <property type="component" value="Unassembled WGS sequence"/>
</dbReference>
<evidence type="ECO:0000256" key="9">
    <source>
        <dbReference type="PIRSR" id="PIRSR602401-1"/>
    </source>
</evidence>
<dbReference type="EMBL" id="JAACJJ010000016">
    <property type="protein sequence ID" value="KAF5324171.1"/>
    <property type="molecule type" value="Genomic_DNA"/>
</dbReference>
<keyword evidence="8" id="KW-0503">Monooxygenase</keyword>